<dbReference type="GO" id="GO:0006508">
    <property type="term" value="P:proteolysis"/>
    <property type="evidence" value="ECO:0007669"/>
    <property type="project" value="UniProtKB-KW"/>
</dbReference>
<reference evidence="16" key="1">
    <citation type="submission" date="2023-08" db="EMBL/GenBank/DDBJ databases">
        <authorList>
            <person name="Chen Y."/>
            <person name="Shah S."/>
            <person name="Dougan E. K."/>
            <person name="Thang M."/>
            <person name="Chan C."/>
        </authorList>
    </citation>
    <scope>NUCLEOTIDE SEQUENCE</scope>
</reference>
<feature type="compositionally biased region" description="Polar residues" evidence="9">
    <location>
        <begin position="2076"/>
        <end position="2089"/>
    </location>
</feature>
<dbReference type="InterPro" id="IPR024601">
    <property type="entry name" value="Peptidase_M1_pepN_C"/>
</dbReference>
<keyword evidence="3" id="KW-0031">Aminopeptidase</keyword>
<dbReference type="PANTHER" id="PTHR46322:SF1">
    <property type="entry name" value="PUROMYCIN-SENSITIVE AMINOPEPTIDASE"/>
    <property type="match status" value="1"/>
</dbReference>
<dbReference type="Pfam" id="PF17432">
    <property type="entry name" value="DUF3458_C"/>
    <property type="match status" value="1"/>
</dbReference>
<dbReference type="InterPro" id="IPR011249">
    <property type="entry name" value="Metalloenz_LuxS/M16"/>
</dbReference>
<accession>A0AA36JQM0</accession>
<dbReference type="InterPro" id="IPR014782">
    <property type="entry name" value="Peptidase_M1_dom"/>
</dbReference>
<dbReference type="Proteomes" id="UP001178507">
    <property type="component" value="Unassembled WGS sequence"/>
</dbReference>
<evidence type="ECO:0000256" key="3">
    <source>
        <dbReference type="ARBA" id="ARBA00022438"/>
    </source>
</evidence>
<evidence type="ECO:0000313" key="17">
    <source>
        <dbReference type="Proteomes" id="UP001178507"/>
    </source>
</evidence>
<evidence type="ECO:0000259" key="13">
    <source>
        <dbReference type="Pfam" id="PF11940"/>
    </source>
</evidence>
<dbReference type="InterPro" id="IPR001930">
    <property type="entry name" value="Peptidase_M1"/>
</dbReference>
<dbReference type="CDD" id="cd09600">
    <property type="entry name" value="M1_APN"/>
    <property type="match status" value="1"/>
</dbReference>
<organism evidence="16 17">
    <name type="scientific">Effrenium voratum</name>
    <dbReference type="NCBI Taxonomy" id="2562239"/>
    <lineage>
        <taxon>Eukaryota</taxon>
        <taxon>Sar</taxon>
        <taxon>Alveolata</taxon>
        <taxon>Dinophyceae</taxon>
        <taxon>Suessiales</taxon>
        <taxon>Symbiodiniaceae</taxon>
        <taxon>Effrenium</taxon>
    </lineage>
</organism>
<dbReference type="EMBL" id="CAUJNA010003796">
    <property type="protein sequence ID" value="CAJ1409965.1"/>
    <property type="molecule type" value="Genomic_DNA"/>
</dbReference>
<dbReference type="GO" id="GO:0008237">
    <property type="term" value="F:metallopeptidase activity"/>
    <property type="evidence" value="ECO:0007669"/>
    <property type="project" value="UniProtKB-KW"/>
</dbReference>
<protein>
    <submittedName>
        <fullName evidence="16">Uncharacterized protein</fullName>
    </submittedName>
</protein>
<evidence type="ECO:0000256" key="7">
    <source>
        <dbReference type="ARBA" id="ARBA00022833"/>
    </source>
</evidence>
<evidence type="ECO:0000259" key="14">
    <source>
        <dbReference type="Pfam" id="PF17432"/>
    </source>
</evidence>
<evidence type="ECO:0000256" key="5">
    <source>
        <dbReference type="ARBA" id="ARBA00022723"/>
    </source>
</evidence>
<dbReference type="Pfam" id="PF11940">
    <property type="entry name" value="DUF3458"/>
    <property type="match status" value="1"/>
</dbReference>
<dbReference type="InterPro" id="IPR012779">
    <property type="entry name" value="Peptidase_M1_pepN"/>
</dbReference>
<dbReference type="Gene3D" id="2.60.40.1840">
    <property type="match status" value="1"/>
</dbReference>
<keyword evidence="8" id="KW-0482">Metalloprotease</keyword>
<name>A0AA36JQM0_9DINO</name>
<evidence type="ECO:0000256" key="8">
    <source>
        <dbReference type="ARBA" id="ARBA00023049"/>
    </source>
</evidence>
<keyword evidence="5" id="KW-0479">Metal-binding</keyword>
<evidence type="ECO:0000256" key="6">
    <source>
        <dbReference type="ARBA" id="ARBA00022801"/>
    </source>
</evidence>
<evidence type="ECO:0000259" key="11">
    <source>
        <dbReference type="Pfam" id="PF01433"/>
    </source>
</evidence>
<sequence length="2334" mass="260976">SMQSAWQGPMQPVREAALRSQAVRGYHGPRIQLQRPCGRASEGGRAVSAELSAALAVGAASRRWRRPERRQHSTVVTLATATLAPEAPTEILRKDYTIPNYWIRQVELTVRIFEGRTEVLTKMRVEEGGGGDFPLDGEDLTLKKVRVGEEALEEGKDYTVEKNKLIIKKGSFKSGDWIETEVEIEPEKNTQLSGLYYSGSMYCTQMEAEGFRRFTYFVDRPDNMAAFTSVRLEADKARCPILLSNGNLVESGELEEGRHFAVWSDPFDKPSYLFAIVAGDLASIKDKYVTKSGREVHLEIFAAEEDKDQLWHAMRSLQNAMKWDEDRFGLEYDLDIYNIVAVKDFNMGAMENKSLNVFNTSLTLAREDTATDDDYERIEGVIGHEYFHNWTGNRVTCRDWFQLTLKEGLTVYRDQEFSADMGSRARKRIEDVRILRAAQFPEDASPMAHPIRPEKYAAIDNFYTATVYNKGAEVIRMYETLLGRSGFRKGMDRYFELHDGKAVTCDDFRQAMQEASGQDLSQFERWYLQAGTPTVTATDSWDGSHYTLTLSQSVPDTPGQTEKLPMHIPVRVGLLVRGSGKELLSDIVLELTEASASFRLNVTPGPSGAPKPVPSLLRDFSAPVKLEYDYSDEELSLLAAFDTDSFNRWEAMQRLGTKAVLGALEGDIESFQPDAAFMDAMRRTVNDRETEDLSLIAYALILPAESTLMQIAKPPIDPTRVHAARNRVRNVIATELGKELRARYQELTPADDEPYVVDGASASKRRLRNVLLGYLSTSGDAEAAALCGEHFQSAKGMTDKLAAFSCLCSMPDTKEAKDAAEKFLADAKGDANVVDKWFASQARADVDDLMPRVKKLMEHPEFSLKNPNRLRSVVSVFIMSPQFHLPDGSGYDFALEIIPKVDALNPQVAARMANGAFRTWRLFDEKRQKMILERLAKLSQAGLSKDAAEIVSKMQMFLVFVVDLRHNIFCRLVVGRMALQPSGVPKWPSHSPPRGESLQKPQAGFSKVSPVRAVAAHGSTLLACACVAARATARKASRGERIRQKRRVTRPAGLLGNIKDFFAKNLGEGGAENNPSAKIRVSSNMSIGQPFCGEYQEQAQKVHDRAVYRKLGLPANSQAVYLLYNEAKQWAFTPHADGRPDGWAFVADAATEPTAIAGTFSIWDGSDWVPDTTLKLLAPGQQVADSVPEVANQPSGLQDVESQAEEVVQPVVAAQSTLPEEVKDLSFLHWKSHWNASQRCLINWPEGPPELEKKPLPLHPGVRRGVLPNGLRYVVLRNAMPPKRFEAHIELHVGSIDEDPDEQGIAHMMEHVCFLGSRKRERLIGTGSRSNALTDFQHTIYHIHAPVQLEDGRGMYIPSLEALHEIAFAPEMLPHRIEKERKAVLAEMQQVNDMEYRIETWTLSGLHETNKLGSQFPIGKEEQIKAWQQKDLINFHKKWYYPGNATLYVVGDLDESEMIAGIKKVFEPATARHMPSPDTAIMDPVWGEASADPRSLFRRKIARPRPEQLHNFSLPMIGSYDAFTEAAAFDASSGGKPWHGPLRIFRNELLEGLQLNFYAKTPVRPLRSYEDIRNLVAVRILVGVLQFRIVSRYSSNHAPVQIDHSDSFREGCAVTSITVNADPRDWRNALACVIQEIRAICDYGITESEMKRYMDAMLKDVQKGVQENDTVPSEDHLNFIMTSDVFDHVVMHPEQSYSAFKEVAPTVTMKQVHETAKWMLGFIGYYGLAAAPPVTSIVVCTPTQVYEEHSGKWVPFSITEQEIVELLLSVPDKTKEEALNQVDVPENLLSGEKLEKLLPPSPIDAMTAWRAASRKVDDRTGIVQLMLPNGARVNYACTPNESQGTMRILVPGGRSSDDADELGSAMVGIRTISESGAVSDFSREQIELFAVSNLMSVHLDLNLEFSYIDANFTNTTGGLNAVLELLHLLFQEPRWEVPAFVRAQQAYKAQAYAVQKSLEQSTMDRLMRMMYDDPRVSEAQVEALNKLTLAKVRRAVSGQLRPQDLEINLVADFEGRGHSKMAGVEGGLSTGKHREEGEPDLEEVELPEAAKQRRFQELDEALWKYLGLLPASDAQQVNLDRPPQINQGEELSPEDRQRTAHLEDSDERAVANIGGGAPNRWGLGDNYHKEIMTKKKFSWDTPNSKLKDHPLYPSTCLLAMREVINTRLFSTVRDSLGLSYDCSFDLSLFDRLEAGWHSCTVSAHPSRIMEAVNAAKGVLQGVKRRPISELELSTARRTLLRRHETDLQSNEYWISLLTHLQYDNPKDISCVGDIEMMLNALTWRDVQNAYLTLLTESEQLFVSVSTAGPGSSFVSGGSAPTAVSTRALSEVMVD</sequence>
<feature type="domain" description="Peptidase M1 membrane alanine aminopeptidase" evidence="11">
    <location>
        <begin position="313"/>
        <end position="526"/>
    </location>
</feature>
<comment type="cofactor">
    <cofactor evidence="1">
        <name>Zn(2+)</name>
        <dbReference type="ChEBI" id="CHEBI:29105"/>
    </cofactor>
</comment>
<dbReference type="GO" id="GO:0008270">
    <property type="term" value="F:zinc ion binding"/>
    <property type="evidence" value="ECO:0007669"/>
    <property type="project" value="InterPro"/>
</dbReference>
<comment type="caution">
    <text evidence="16">The sequence shown here is derived from an EMBL/GenBank/DDBJ whole genome shotgun (WGS) entry which is preliminary data.</text>
</comment>
<evidence type="ECO:0000256" key="9">
    <source>
        <dbReference type="SAM" id="MobiDB-lite"/>
    </source>
</evidence>
<feature type="non-terminal residue" evidence="16">
    <location>
        <position position="2334"/>
    </location>
</feature>
<dbReference type="Gene3D" id="3.30.2010.30">
    <property type="match status" value="1"/>
</dbReference>
<dbReference type="Gene3D" id="3.30.830.10">
    <property type="entry name" value="Metalloenzyme, LuxS/M16 peptidase-like"/>
    <property type="match status" value="4"/>
</dbReference>
<feature type="domain" description="Aminopeptidase N-like N-terminal" evidence="15">
    <location>
        <begin position="135"/>
        <end position="273"/>
    </location>
</feature>
<dbReference type="Gene3D" id="1.10.390.10">
    <property type="entry name" value="Neutral Protease Domain 2"/>
    <property type="match status" value="1"/>
</dbReference>
<feature type="domain" description="Peptidase M16 C-terminal" evidence="12">
    <location>
        <begin position="1428"/>
        <end position="1656"/>
    </location>
</feature>
<evidence type="ECO:0000259" key="15">
    <source>
        <dbReference type="Pfam" id="PF17900"/>
    </source>
</evidence>
<keyword evidence="17" id="KW-1185">Reference proteome</keyword>
<dbReference type="Pfam" id="PF00675">
    <property type="entry name" value="Peptidase_M16"/>
    <property type="match status" value="1"/>
</dbReference>
<dbReference type="PANTHER" id="PTHR46322">
    <property type="entry name" value="PUROMYCIN-SENSITIVE AMINOPEPTIDASE"/>
    <property type="match status" value="1"/>
</dbReference>
<dbReference type="SUPFAM" id="SSF63737">
    <property type="entry name" value="Leukotriene A4 hydrolase N-terminal domain"/>
    <property type="match status" value="1"/>
</dbReference>
<dbReference type="SUPFAM" id="SSF55486">
    <property type="entry name" value="Metalloproteases ('zincins'), catalytic domain"/>
    <property type="match status" value="1"/>
</dbReference>
<dbReference type="InterPro" id="IPR007863">
    <property type="entry name" value="Peptidase_M16_C"/>
</dbReference>
<evidence type="ECO:0000256" key="1">
    <source>
        <dbReference type="ARBA" id="ARBA00001947"/>
    </source>
</evidence>
<feature type="region of interest" description="Disordered" evidence="9">
    <location>
        <begin position="2076"/>
        <end position="2106"/>
    </location>
</feature>
<evidence type="ECO:0000259" key="12">
    <source>
        <dbReference type="Pfam" id="PF05193"/>
    </source>
</evidence>
<proteinExistence type="inferred from homology"/>
<feature type="domain" description="Peptidase M1 alanyl aminopeptidase Ig-like fold" evidence="13">
    <location>
        <begin position="531"/>
        <end position="629"/>
    </location>
</feature>
<feature type="region of interest" description="Disordered" evidence="9">
    <location>
        <begin position="2021"/>
        <end position="2041"/>
    </location>
</feature>
<dbReference type="InterPro" id="IPR038438">
    <property type="entry name" value="PepN_Ig-like_sf"/>
</dbReference>
<dbReference type="InterPro" id="IPR042097">
    <property type="entry name" value="Aminopeptidase_N-like_N_sf"/>
</dbReference>
<dbReference type="FunFam" id="3.30.2010.30:FF:000002">
    <property type="entry name" value="Putative aminopeptidase N"/>
    <property type="match status" value="1"/>
</dbReference>
<dbReference type="InterPro" id="IPR011765">
    <property type="entry name" value="Pept_M16_N"/>
</dbReference>
<feature type="domain" description="Peptidase M16 N-terminal" evidence="10">
    <location>
        <begin position="1273"/>
        <end position="1395"/>
    </location>
</feature>
<dbReference type="Gene3D" id="2.60.40.1730">
    <property type="entry name" value="tricorn interacting facor f3 domain"/>
    <property type="match status" value="1"/>
</dbReference>
<feature type="domain" description="Peptidase M1 alanyl aminopeptidase C-terminal" evidence="14">
    <location>
        <begin position="632"/>
        <end position="954"/>
    </location>
</feature>
<feature type="compositionally biased region" description="Basic and acidic residues" evidence="9">
    <location>
        <begin position="2093"/>
        <end position="2106"/>
    </location>
</feature>
<dbReference type="InterPro" id="IPR035414">
    <property type="entry name" value="Peptidase_M1_pepN_Ig-like"/>
</dbReference>
<dbReference type="Pfam" id="PF17900">
    <property type="entry name" value="Peptidase_M1_N"/>
    <property type="match status" value="1"/>
</dbReference>
<keyword evidence="7" id="KW-0862">Zinc</keyword>
<dbReference type="InterPro" id="IPR037144">
    <property type="entry name" value="Peptidase_M1_pepN_C_sf"/>
</dbReference>
<keyword evidence="4" id="KW-0645">Protease</keyword>
<keyword evidence="6" id="KW-0378">Hydrolase</keyword>
<dbReference type="NCBIfam" id="TIGR02414">
    <property type="entry name" value="pepN_proteo"/>
    <property type="match status" value="1"/>
</dbReference>
<evidence type="ECO:0000259" key="10">
    <source>
        <dbReference type="Pfam" id="PF00675"/>
    </source>
</evidence>
<dbReference type="GO" id="GO:0004177">
    <property type="term" value="F:aminopeptidase activity"/>
    <property type="evidence" value="ECO:0007669"/>
    <property type="project" value="UniProtKB-KW"/>
</dbReference>
<evidence type="ECO:0000256" key="2">
    <source>
        <dbReference type="ARBA" id="ARBA00010136"/>
    </source>
</evidence>
<comment type="similarity">
    <text evidence="2">Belongs to the peptidase M1 family.</text>
</comment>
<evidence type="ECO:0000256" key="4">
    <source>
        <dbReference type="ARBA" id="ARBA00022670"/>
    </source>
</evidence>
<dbReference type="PRINTS" id="PR00756">
    <property type="entry name" value="ALADIPTASE"/>
</dbReference>
<evidence type="ECO:0000313" key="16">
    <source>
        <dbReference type="EMBL" id="CAJ1409965.1"/>
    </source>
</evidence>
<dbReference type="InterPro" id="IPR045357">
    <property type="entry name" value="Aminopeptidase_N-like_N"/>
</dbReference>
<gene>
    <name evidence="16" type="ORF">EVOR1521_LOCUS30924</name>
</gene>
<dbReference type="Pfam" id="PF01433">
    <property type="entry name" value="Peptidase_M1"/>
    <property type="match status" value="1"/>
</dbReference>
<dbReference type="FunFam" id="1.10.390.10:FF:000002">
    <property type="entry name" value="Aminopeptidase N"/>
    <property type="match status" value="1"/>
</dbReference>
<dbReference type="Pfam" id="PF05193">
    <property type="entry name" value="Peptidase_M16_C"/>
    <property type="match status" value="1"/>
</dbReference>
<dbReference type="SUPFAM" id="SSF63411">
    <property type="entry name" value="LuxS/MPP-like metallohydrolase"/>
    <property type="match status" value="3"/>
</dbReference>
<dbReference type="InterPro" id="IPR027268">
    <property type="entry name" value="Peptidase_M4/M1_CTD_sf"/>
</dbReference>
<dbReference type="Gene3D" id="1.25.50.10">
    <property type="entry name" value="Peptidase M1, alanyl aminopeptidase, C-terminal domain"/>
    <property type="match status" value="1"/>
</dbReference>